<feature type="domain" description="Sigma 54 modulation/S30EA ribosomal protein C-terminal" evidence="3">
    <location>
        <begin position="239"/>
        <end position="292"/>
    </location>
</feature>
<dbReference type="PANTHER" id="PTHR33231">
    <property type="entry name" value="30S RIBOSOMAL PROTEIN"/>
    <property type="match status" value="1"/>
</dbReference>
<evidence type="ECO:0000256" key="1">
    <source>
        <dbReference type="ARBA" id="ARBA00022845"/>
    </source>
</evidence>
<dbReference type="GO" id="GO:0022627">
    <property type="term" value="C:cytosolic small ribosomal subunit"/>
    <property type="evidence" value="ECO:0007669"/>
    <property type="project" value="TreeGrafter"/>
</dbReference>
<dbReference type="AlphaFoldDB" id="A0AAV3RC14"/>
<dbReference type="HAMAP" id="MF_00839">
    <property type="entry name" value="HPF"/>
    <property type="match status" value="1"/>
</dbReference>
<dbReference type="InterPro" id="IPR038416">
    <property type="entry name" value="Ribosom_S30AE_C_sf"/>
</dbReference>
<gene>
    <name evidence="4" type="ORF">LIER_41483</name>
</gene>
<sequence length="320" mass="35641">MSTLVTPNAQTCSHKQNYISCCSASSANVPLTTSVSCSSKATILVSLSSRSCSFLSSNFKGDGLHVPLLTNKNKIQHGGIRMSWDGPLSSVKLIIQGKNLELSPTVRAHVEEKLGRAVQKHCHLVREVDVRLSVRGGELGKGPKVRRCEVTLFTKKHGVIRGEEDAETLYGSIDMVSSIIQRKLRKIKEKDSDHGRHMKGFDRLKVRDPENLLDAGDVKEYVQPQVEEADVDEDEGFIDEVVRTKYFDMPPLTIDEAIVQLENVDHDFYAFRNEETGEINIIYKRKSGGYGLIIPKDDGKTEKSEPVEAARVKEASMAER</sequence>
<dbReference type="Pfam" id="PF02482">
    <property type="entry name" value="Ribosomal_S30AE"/>
    <property type="match status" value="1"/>
</dbReference>
<evidence type="ECO:0000259" key="3">
    <source>
        <dbReference type="Pfam" id="PF16321"/>
    </source>
</evidence>
<comment type="caution">
    <text evidence="4">The sequence shown here is derived from an EMBL/GenBank/DDBJ whole genome shotgun (WGS) entry which is preliminary data.</text>
</comment>
<dbReference type="Proteomes" id="UP001454036">
    <property type="component" value="Unassembled WGS sequence"/>
</dbReference>
<feature type="region of interest" description="Disordered" evidence="2">
    <location>
        <begin position="296"/>
        <end position="320"/>
    </location>
</feature>
<dbReference type="InterPro" id="IPR032528">
    <property type="entry name" value="Ribosom_S30AE_C"/>
</dbReference>
<dbReference type="FunFam" id="3.30.505.50:FF:000003">
    <property type="entry name" value="ribosome-binding factor PSRP1, chloroplastic"/>
    <property type="match status" value="1"/>
</dbReference>
<dbReference type="NCBIfam" id="TIGR00741">
    <property type="entry name" value="yfiA"/>
    <property type="match status" value="1"/>
</dbReference>
<dbReference type="PANTHER" id="PTHR33231:SF1">
    <property type="entry name" value="30S RIBOSOMAL PROTEIN"/>
    <property type="match status" value="1"/>
</dbReference>
<dbReference type="Pfam" id="PF16321">
    <property type="entry name" value="Ribosom_S30AE_C"/>
    <property type="match status" value="1"/>
</dbReference>
<keyword evidence="5" id="KW-1185">Reference proteome</keyword>
<dbReference type="CDD" id="cd00552">
    <property type="entry name" value="RaiA"/>
    <property type="match status" value="1"/>
</dbReference>
<protein>
    <submittedName>
        <fullName evidence="4">Ribosomal protein</fullName>
    </submittedName>
</protein>
<name>A0AAV3RC14_LITER</name>
<dbReference type="SUPFAM" id="SSF69754">
    <property type="entry name" value="Ribosome binding protein Y (YfiA homologue)"/>
    <property type="match status" value="1"/>
</dbReference>
<keyword evidence="4" id="KW-0687">Ribonucleoprotein</keyword>
<dbReference type="EMBL" id="BAABME010026058">
    <property type="protein sequence ID" value="GAA0173216.1"/>
    <property type="molecule type" value="Genomic_DNA"/>
</dbReference>
<dbReference type="Gene3D" id="3.30.160.100">
    <property type="entry name" value="Ribosome hibernation promotion factor-like"/>
    <property type="match status" value="1"/>
</dbReference>
<proteinExistence type="inferred from homology"/>
<evidence type="ECO:0000256" key="2">
    <source>
        <dbReference type="SAM" id="MobiDB-lite"/>
    </source>
</evidence>
<dbReference type="Gene3D" id="3.30.505.50">
    <property type="entry name" value="Sigma 54 modulation/S30EA ribosomal protein, C-terminal domain"/>
    <property type="match status" value="1"/>
</dbReference>
<dbReference type="InterPro" id="IPR036567">
    <property type="entry name" value="RHF-like"/>
</dbReference>
<dbReference type="FunFam" id="3.30.160.100:FF:000006">
    <property type="entry name" value="Ribosome-binding factor PSRP1, chloroplastic"/>
    <property type="match status" value="1"/>
</dbReference>
<evidence type="ECO:0000313" key="4">
    <source>
        <dbReference type="EMBL" id="GAA0173216.1"/>
    </source>
</evidence>
<dbReference type="GO" id="GO:0045900">
    <property type="term" value="P:negative regulation of translational elongation"/>
    <property type="evidence" value="ECO:0007669"/>
    <property type="project" value="TreeGrafter"/>
</dbReference>
<dbReference type="InterPro" id="IPR003489">
    <property type="entry name" value="RHF/RaiA"/>
</dbReference>
<accession>A0AAV3RC14</accession>
<dbReference type="InterPro" id="IPR034694">
    <property type="entry name" value="HPF_long/plastid"/>
</dbReference>
<dbReference type="GO" id="GO:0043024">
    <property type="term" value="F:ribosomal small subunit binding"/>
    <property type="evidence" value="ECO:0007669"/>
    <property type="project" value="TreeGrafter"/>
</dbReference>
<reference evidence="4 5" key="1">
    <citation type="submission" date="2024-01" db="EMBL/GenBank/DDBJ databases">
        <title>The complete chloroplast genome sequence of Lithospermum erythrorhizon: insights into the phylogenetic relationship among Boraginaceae species and the maternal lineages of purple gromwells.</title>
        <authorList>
            <person name="Okada T."/>
            <person name="Watanabe K."/>
        </authorList>
    </citation>
    <scope>NUCLEOTIDE SEQUENCE [LARGE SCALE GENOMIC DNA]</scope>
</reference>
<dbReference type="InterPro" id="IPR050574">
    <property type="entry name" value="HPF/YfiA_ribosome-assoc"/>
</dbReference>
<organism evidence="4 5">
    <name type="scientific">Lithospermum erythrorhizon</name>
    <name type="common">Purple gromwell</name>
    <name type="synonym">Lithospermum officinale var. erythrorhizon</name>
    <dbReference type="NCBI Taxonomy" id="34254"/>
    <lineage>
        <taxon>Eukaryota</taxon>
        <taxon>Viridiplantae</taxon>
        <taxon>Streptophyta</taxon>
        <taxon>Embryophyta</taxon>
        <taxon>Tracheophyta</taxon>
        <taxon>Spermatophyta</taxon>
        <taxon>Magnoliopsida</taxon>
        <taxon>eudicotyledons</taxon>
        <taxon>Gunneridae</taxon>
        <taxon>Pentapetalae</taxon>
        <taxon>asterids</taxon>
        <taxon>lamiids</taxon>
        <taxon>Boraginales</taxon>
        <taxon>Boraginaceae</taxon>
        <taxon>Boraginoideae</taxon>
        <taxon>Lithospermeae</taxon>
        <taxon>Lithospermum</taxon>
    </lineage>
</organism>
<keyword evidence="1" id="KW-0810">Translation regulation</keyword>
<evidence type="ECO:0000313" key="5">
    <source>
        <dbReference type="Proteomes" id="UP001454036"/>
    </source>
</evidence>
<keyword evidence="4" id="KW-0689">Ribosomal protein</keyword>